<sequence>MTETTRTTRLFALLVPLFMFLYGVFRLIDGRDGGHGPGPAWNIGHSFFFAAFLLLGALVVELRSLVHVDTARRAAVAGAAMVAGVFGAACFLWVILGDLFPRFDDAAPLPGPLELVGPLAFQLGILTLLVMLVVSRPRQLPAWSPALVFVAFLLIAVNLDLIPVAALALLAGFAPLVRTRTGSLRASESAS</sequence>
<dbReference type="EMBL" id="CP120988">
    <property type="protein sequence ID" value="WLQ57262.1"/>
    <property type="molecule type" value="Genomic_DNA"/>
</dbReference>
<evidence type="ECO:0000313" key="3">
    <source>
        <dbReference type="Proteomes" id="UP001235744"/>
    </source>
</evidence>
<evidence type="ECO:0000313" key="2">
    <source>
        <dbReference type="EMBL" id="WLQ57262.1"/>
    </source>
</evidence>
<dbReference type="RefSeq" id="WP_306071142.1">
    <property type="nucleotide sequence ID" value="NZ_CP120988.1"/>
</dbReference>
<evidence type="ECO:0000256" key="1">
    <source>
        <dbReference type="SAM" id="Phobius"/>
    </source>
</evidence>
<feature type="transmembrane region" description="Helical" evidence="1">
    <location>
        <begin position="146"/>
        <end position="174"/>
    </location>
</feature>
<accession>A0ABY9IPG9</accession>
<keyword evidence="3" id="KW-1185">Reference proteome</keyword>
<keyword evidence="1" id="KW-0472">Membrane</keyword>
<feature type="transmembrane region" description="Helical" evidence="1">
    <location>
        <begin position="74"/>
        <end position="95"/>
    </location>
</feature>
<protein>
    <recommendedName>
        <fullName evidence="4">Integral membrane protein</fullName>
    </recommendedName>
</protein>
<name>A0ABY9IPG9_9ACTN</name>
<keyword evidence="1" id="KW-0812">Transmembrane</keyword>
<keyword evidence="1" id="KW-1133">Transmembrane helix</keyword>
<feature type="transmembrane region" description="Helical" evidence="1">
    <location>
        <begin position="42"/>
        <end position="62"/>
    </location>
</feature>
<reference evidence="2 3" key="1">
    <citation type="submission" date="2023-03" db="EMBL/GenBank/DDBJ databases">
        <title>Isolation and description of six Streptomyces strains from soil environments, able to metabolize different microbial glucans.</title>
        <authorList>
            <person name="Widen T."/>
            <person name="Larsbrink J."/>
        </authorList>
    </citation>
    <scope>NUCLEOTIDE SEQUENCE [LARGE SCALE GENOMIC DNA]</scope>
    <source>
        <strain evidence="2 3">Alt2</strain>
    </source>
</reference>
<gene>
    <name evidence="2" type="ORF">P8A19_18205</name>
</gene>
<dbReference type="Proteomes" id="UP001235744">
    <property type="component" value="Chromosome"/>
</dbReference>
<feature type="transmembrane region" description="Helical" evidence="1">
    <location>
        <begin position="115"/>
        <end position="134"/>
    </location>
</feature>
<organism evidence="2 3">
    <name type="scientific">Streptomyces poriferorum</name>
    <dbReference type="NCBI Taxonomy" id="2798799"/>
    <lineage>
        <taxon>Bacteria</taxon>
        <taxon>Bacillati</taxon>
        <taxon>Actinomycetota</taxon>
        <taxon>Actinomycetes</taxon>
        <taxon>Kitasatosporales</taxon>
        <taxon>Streptomycetaceae</taxon>
        <taxon>Streptomyces</taxon>
    </lineage>
</organism>
<evidence type="ECO:0008006" key="4">
    <source>
        <dbReference type="Google" id="ProtNLM"/>
    </source>
</evidence>
<proteinExistence type="predicted"/>